<evidence type="ECO:0000313" key="8">
    <source>
        <dbReference type="Proteomes" id="UP000604046"/>
    </source>
</evidence>
<keyword evidence="8" id="KW-1185">Reference proteome</keyword>
<evidence type="ECO:0000256" key="5">
    <source>
        <dbReference type="ARBA" id="ARBA00042266"/>
    </source>
</evidence>
<gene>
    <name evidence="7" type="primary">prmA</name>
    <name evidence="7" type="ORF">SNAT2548_LOCUS4657</name>
</gene>
<dbReference type="AlphaFoldDB" id="A0A812IJB3"/>
<feature type="region of interest" description="Disordered" evidence="6">
    <location>
        <begin position="76"/>
        <end position="98"/>
    </location>
</feature>
<sequence>MLLDFYEAQGSMRCSRQGLHAQSKCFDGALVWRPWKRHIHFQLLWKCSAELQPLQGSMLVPQLLLPALVITATKKVRPAPPSRRKARSTGAAQKSQKHHKRCGGVDVMEISVKTDQPNAVIELLLGFGASSASSMEAVTESATSAIVIAHFEGPPAALANLDLAHMGSIIQVALDLPSAPVLASRLLGGAWSEYFPLSESIEVRLPCHDGPGGGMLSEAGRRVLRLEGGVAFGAGDHPTTRGVAAFLEGVLSRSGSPPSLRLLDYGTGSGVLSICAWMLGARYTLGVDIDTSAIASATRSLALNEAVAASDNSGTVDFSLVSASPEEAAEQISDVVKEDGPFDIVVANILYEPLLQLVDTLACAAAPAGKLCLSGVRSLPDLSAVEALQVAYSKHFTNFQITDAGAGWCVVTAEKLQLHVAIRTMDCSSVLQHRCVQTMGLHPQLNDSPPISAKTQARSCSENALYRSIELVHVMSRSHATCDDTNSAQVYWAVFRRTEATFSVHLSDICKRPRGAAGDMW</sequence>
<dbReference type="GO" id="GO:0016279">
    <property type="term" value="F:protein-lysine N-methyltransferase activity"/>
    <property type="evidence" value="ECO:0007669"/>
    <property type="project" value="TreeGrafter"/>
</dbReference>
<dbReference type="PANTHER" id="PTHR43648:SF1">
    <property type="entry name" value="ELECTRON TRANSFER FLAVOPROTEIN BETA SUBUNIT LYSINE METHYLTRANSFERASE"/>
    <property type="match status" value="1"/>
</dbReference>
<dbReference type="PANTHER" id="PTHR43648">
    <property type="entry name" value="ELECTRON TRANSFER FLAVOPROTEIN BETA SUBUNIT LYSINE METHYLTRANSFERASE"/>
    <property type="match status" value="1"/>
</dbReference>
<feature type="compositionally biased region" description="Basic residues" evidence="6">
    <location>
        <begin position="76"/>
        <end position="87"/>
    </location>
</feature>
<accession>A0A812IJB3</accession>
<comment type="similarity">
    <text evidence="3">Belongs to the methyltransferase superfamily. ETFBKMT family.</text>
</comment>
<organism evidence="7 8">
    <name type="scientific">Symbiodinium natans</name>
    <dbReference type="NCBI Taxonomy" id="878477"/>
    <lineage>
        <taxon>Eukaryota</taxon>
        <taxon>Sar</taxon>
        <taxon>Alveolata</taxon>
        <taxon>Dinophyceae</taxon>
        <taxon>Suessiales</taxon>
        <taxon>Symbiodiniaceae</taxon>
        <taxon>Symbiodinium</taxon>
    </lineage>
</organism>
<dbReference type="Pfam" id="PF06325">
    <property type="entry name" value="PrmA"/>
    <property type="match status" value="1"/>
</dbReference>
<evidence type="ECO:0000256" key="4">
    <source>
        <dbReference type="ARBA" id="ARBA00041867"/>
    </source>
</evidence>
<keyword evidence="2" id="KW-0808">Transferase</keyword>
<proteinExistence type="inferred from homology"/>
<evidence type="ECO:0000256" key="1">
    <source>
        <dbReference type="ARBA" id="ARBA00022603"/>
    </source>
</evidence>
<dbReference type="Proteomes" id="UP000604046">
    <property type="component" value="Unassembled WGS sequence"/>
</dbReference>
<reference evidence="7" key="1">
    <citation type="submission" date="2021-02" db="EMBL/GenBank/DDBJ databases">
        <authorList>
            <person name="Dougan E. K."/>
            <person name="Rhodes N."/>
            <person name="Thang M."/>
            <person name="Chan C."/>
        </authorList>
    </citation>
    <scope>NUCLEOTIDE SEQUENCE</scope>
</reference>
<protein>
    <recommendedName>
        <fullName evidence="5">ETFB lysine methyltransferase</fullName>
    </recommendedName>
    <alternativeName>
        <fullName evidence="4">Protein N-lysine methyltransferase METTL20</fullName>
    </alternativeName>
</protein>
<dbReference type="OrthoDB" id="419617at2759"/>
<dbReference type="InterPro" id="IPR029063">
    <property type="entry name" value="SAM-dependent_MTases_sf"/>
</dbReference>
<evidence type="ECO:0000256" key="3">
    <source>
        <dbReference type="ARBA" id="ARBA00037932"/>
    </source>
</evidence>
<name>A0A812IJB3_9DINO</name>
<dbReference type="SUPFAM" id="SSF53335">
    <property type="entry name" value="S-adenosyl-L-methionine-dependent methyltransferases"/>
    <property type="match status" value="1"/>
</dbReference>
<dbReference type="EMBL" id="CAJNDS010000290">
    <property type="protein sequence ID" value="CAE7039151.1"/>
    <property type="molecule type" value="Genomic_DNA"/>
</dbReference>
<evidence type="ECO:0000256" key="6">
    <source>
        <dbReference type="SAM" id="MobiDB-lite"/>
    </source>
</evidence>
<evidence type="ECO:0000313" key="7">
    <source>
        <dbReference type="EMBL" id="CAE7039151.1"/>
    </source>
</evidence>
<dbReference type="GO" id="GO:0032259">
    <property type="term" value="P:methylation"/>
    <property type="evidence" value="ECO:0007669"/>
    <property type="project" value="UniProtKB-KW"/>
</dbReference>
<evidence type="ECO:0000256" key="2">
    <source>
        <dbReference type="ARBA" id="ARBA00022679"/>
    </source>
</evidence>
<dbReference type="Gene3D" id="3.40.50.150">
    <property type="entry name" value="Vaccinia Virus protein VP39"/>
    <property type="match status" value="1"/>
</dbReference>
<dbReference type="InterPro" id="IPR050078">
    <property type="entry name" value="Ribosomal_L11_MeTrfase_PrmA"/>
</dbReference>
<keyword evidence="1" id="KW-0489">Methyltransferase</keyword>
<dbReference type="CDD" id="cd02440">
    <property type="entry name" value="AdoMet_MTases"/>
    <property type="match status" value="1"/>
</dbReference>
<comment type="caution">
    <text evidence="7">The sequence shown here is derived from an EMBL/GenBank/DDBJ whole genome shotgun (WGS) entry which is preliminary data.</text>
</comment>